<evidence type="ECO:0000256" key="3">
    <source>
        <dbReference type="ARBA" id="ARBA00010042"/>
    </source>
</evidence>
<evidence type="ECO:0000256" key="5">
    <source>
        <dbReference type="ARBA" id="ARBA00022829"/>
    </source>
</evidence>
<feature type="compositionally biased region" description="Basic and acidic residues" evidence="8">
    <location>
        <begin position="386"/>
        <end position="401"/>
    </location>
</feature>
<feature type="region of interest" description="Disordered" evidence="8">
    <location>
        <begin position="518"/>
        <end position="564"/>
    </location>
</feature>
<feature type="compositionally biased region" description="Polar residues" evidence="8">
    <location>
        <begin position="167"/>
        <end position="178"/>
    </location>
</feature>
<dbReference type="InterPro" id="IPR005635">
    <property type="entry name" value="Inner_centromere_prot_ARK-bd"/>
</dbReference>
<feature type="compositionally biased region" description="Basic residues" evidence="8">
    <location>
        <begin position="151"/>
        <end position="166"/>
    </location>
</feature>
<evidence type="ECO:0000256" key="2">
    <source>
        <dbReference type="ARBA" id="ARBA00004186"/>
    </source>
</evidence>
<gene>
    <name evidence="10" type="ORF">JTE90_011879</name>
</gene>
<feature type="compositionally biased region" description="Basic and acidic residues" evidence="8">
    <location>
        <begin position="334"/>
        <end position="345"/>
    </location>
</feature>
<feature type="compositionally biased region" description="Polar residues" evidence="8">
    <location>
        <begin position="218"/>
        <end position="234"/>
    </location>
</feature>
<dbReference type="GO" id="GO:0007059">
    <property type="term" value="P:chromosome segregation"/>
    <property type="evidence" value="ECO:0007669"/>
    <property type="project" value="UniProtKB-KW"/>
</dbReference>
<dbReference type="PANTHER" id="PTHR13142">
    <property type="entry name" value="INNER CENTROMERE PROTEIN"/>
    <property type="match status" value="1"/>
</dbReference>
<accession>A0AAV6V4F7</accession>
<feature type="compositionally biased region" description="Basic and acidic residues" evidence="8">
    <location>
        <begin position="420"/>
        <end position="437"/>
    </location>
</feature>
<feature type="compositionally biased region" description="Polar residues" evidence="8">
    <location>
        <begin position="529"/>
        <end position="560"/>
    </location>
</feature>
<evidence type="ECO:0000313" key="11">
    <source>
        <dbReference type="Proteomes" id="UP000827092"/>
    </source>
</evidence>
<keyword evidence="5" id="KW-0159">Chromosome partition</keyword>
<protein>
    <recommendedName>
        <fullName evidence="9">Inner centromere protein ARK-binding domain-containing protein</fullName>
    </recommendedName>
</protein>
<feature type="compositionally biased region" description="Basic and acidic residues" evidence="8">
    <location>
        <begin position="352"/>
        <end position="373"/>
    </location>
</feature>
<dbReference type="Gene3D" id="6.10.250.2990">
    <property type="match status" value="1"/>
</dbReference>
<feature type="domain" description="Inner centromere protein ARK-binding" evidence="9">
    <location>
        <begin position="575"/>
        <end position="633"/>
    </location>
</feature>
<dbReference type="GO" id="GO:0005634">
    <property type="term" value="C:nucleus"/>
    <property type="evidence" value="ECO:0007669"/>
    <property type="project" value="UniProtKB-SubCell"/>
</dbReference>
<proteinExistence type="inferred from homology"/>
<feature type="compositionally biased region" description="Low complexity" evidence="8">
    <location>
        <begin position="487"/>
        <end position="497"/>
    </location>
</feature>
<dbReference type="PANTHER" id="PTHR13142:SF1">
    <property type="entry name" value="INNER CENTROMERE PROTEIN"/>
    <property type="match status" value="1"/>
</dbReference>
<feature type="compositionally biased region" description="Basic and acidic residues" evidence="8">
    <location>
        <begin position="473"/>
        <end position="486"/>
    </location>
</feature>
<evidence type="ECO:0000256" key="6">
    <source>
        <dbReference type="ARBA" id="ARBA00023212"/>
    </source>
</evidence>
<dbReference type="AlphaFoldDB" id="A0AAV6V4F7"/>
<evidence type="ECO:0000256" key="4">
    <source>
        <dbReference type="ARBA" id="ARBA00022490"/>
    </source>
</evidence>
<evidence type="ECO:0000313" key="10">
    <source>
        <dbReference type="EMBL" id="KAG8191196.1"/>
    </source>
</evidence>
<keyword evidence="11" id="KW-1185">Reference proteome</keyword>
<evidence type="ECO:0000256" key="1">
    <source>
        <dbReference type="ARBA" id="ARBA00004123"/>
    </source>
</evidence>
<name>A0AAV6V4F7_9ARAC</name>
<evidence type="ECO:0000256" key="8">
    <source>
        <dbReference type="SAM" id="MobiDB-lite"/>
    </source>
</evidence>
<feature type="region of interest" description="Disordered" evidence="8">
    <location>
        <begin position="151"/>
        <end position="248"/>
    </location>
</feature>
<evidence type="ECO:0000256" key="7">
    <source>
        <dbReference type="ARBA" id="ARBA00023242"/>
    </source>
</evidence>
<dbReference type="Pfam" id="PF03941">
    <property type="entry name" value="INCENP_ARK-bind"/>
    <property type="match status" value="1"/>
</dbReference>
<keyword evidence="4" id="KW-0963">Cytoplasm</keyword>
<sequence>MTDKWCDMSLSHKRNDIPDGSRISASELSRSSNLHCAIKTRPVKSLELFYYPTMEAFSELKGLADLSDSFINKTKSHNRRLKEWFNLFKQEVEDIVTNQNISISKSNDTLASEKKLPDILGFVCETGKVANSNLRVSSALACLKKDHILHTKRTTPAKNSPRKTRGKSSQQDRPTGNDTFVKFTTPENNTEKPVNNFTNETSINSLNGEDKQEFYTPVGQNPELSELQTTNAGRTSRKRKSSSPLVSASNVKKVKALNNETVKKSIIRKSLRGQHGKLSESKFFKYHNRLPSAKISGSGFNSVLKENRTSRMKPEPEDNQPMKKVLAARQLKAQEAKRKREEKALKISQQRMKLEKEKDEKRSRRAKEVEKPLLKTVLDTKKKRTREVEKNHSEGPNDSHSTKKVRGTETGTPVKTPRKNATEKLVEKENKREKTQLVEKNYNSQMKSNPRSTQEINQTGTPTKTPRKVAGATHKEGGNKNAEVDMNKTYNTNSSNTKEISVAGTKVVSPVKEVFKTPVPPQRTVPTVKDSTAVNKQQTSPLASKQKSSHHVTGNSQSYEMTPARESFVNYDISEIKSDDSDDDEDCKRNPKPVPGWASGVRLKNALVQQQYRPIDTDLIFGNVFTTPNLEEIMGVKSKRYFKRTSSAVWNSPSAFM</sequence>
<comment type="subcellular location">
    <subcellularLocation>
        <location evidence="2">Cytoplasm</location>
        <location evidence="2">Cytoskeleton</location>
        <location evidence="2">Spindle</location>
    </subcellularLocation>
    <subcellularLocation>
        <location evidence="1">Nucleus</location>
    </subcellularLocation>
</comment>
<comment type="caution">
    <text evidence="10">The sequence shown here is derived from an EMBL/GenBank/DDBJ whole genome shotgun (WGS) entry which is preliminary data.</text>
</comment>
<feature type="region of interest" description="Disordered" evidence="8">
    <location>
        <begin position="334"/>
        <end position="497"/>
    </location>
</feature>
<dbReference type="Proteomes" id="UP000827092">
    <property type="component" value="Unassembled WGS sequence"/>
</dbReference>
<keyword evidence="6" id="KW-0206">Cytoskeleton</keyword>
<keyword evidence="7" id="KW-0539">Nucleus</keyword>
<dbReference type="GO" id="GO:0005819">
    <property type="term" value="C:spindle"/>
    <property type="evidence" value="ECO:0007669"/>
    <property type="project" value="UniProtKB-SubCell"/>
</dbReference>
<comment type="similarity">
    <text evidence="3">Belongs to the INCENP family.</text>
</comment>
<organism evidence="10 11">
    <name type="scientific">Oedothorax gibbosus</name>
    <dbReference type="NCBI Taxonomy" id="931172"/>
    <lineage>
        <taxon>Eukaryota</taxon>
        <taxon>Metazoa</taxon>
        <taxon>Ecdysozoa</taxon>
        <taxon>Arthropoda</taxon>
        <taxon>Chelicerata</taxon>
        <taxon>Arachnida</taxon>
        <taxon>Araneae</taxon>
        <taxon>Araneomorphae</taxon>
        <taxon>Entelegynae</taxon>
        <taxon>Araneoidea</taxon>
        <taxon>Linyphiidae</taxon>
        <taxon>Erigoninae</taxon>
        <taxon>Oedothorax</taxon>
    </lineage>
</organism>
<feature type="compositionally biased region" description="Polar residues" evidence="8">
    <location>
        <begin position="441"/>
        <end position="464"/>
    </location>
</feature>
<evidence type="ECO:0000259" key="9">
    <source>
        <dbReference type="Pfam" id="PF03941"/>
    </source>
</evidence>
<dbReference type="EMBL" id="JAFNEN010000164">
    <property type="protein sequence ID" value="KAG8191196.1"/>
    <property type="molecule type" value="Genomic_DNA"/>
</dbReference>
<feature type="compositionally biased region" description="Polar residues" evidence="8">
    <location>
        <begin position="185"/>
        <end position="207"/>
    </location>
</feature>
<reference evidence="10 11" key="1">
    <citation type="journal article" date="2022" name="Nat. Ecol. Evol.">
        <title>A masculinizing supergene underlies an exaggerated male reproductive morph in a spider.</title>
        <authorList>
            <person name="Hendrickx F."/>
            <person name="De Corte Z."/>
            <person name="Sonet G."/>
            <person name="Van Belleghem S.M."/>
            <person name="Kostlbacher S."/>
            <person name="Vangestel C."/>
        </authorList>
    </citation>
    <scope>NUCLEOTIDE SEQUENCE [LARGE SCALE GENOMIC DNA]</scope>
    <source>
        <strain evidence="10">W744_W776</strain>
    </source>
</reference>